<evidence type="ECO:0000313" key="1">
    <source>
        <dbReference type="EMBL" id="QFR48972.1"/>
    </source>
</evidence>
<protein>
    <submittedName>
        <fullName evidence="1">Uncharacterized protein</fullName>
    </submittedName>
</protein>
<evidence type="ECO:0000313" key="2">
    <source>
        <dbReference type="Proteomes" id="UP000326944"/>
    </source>
</evidence>
<keyword evidence="2" id="KW-1185">Reference proteome</keyword>
<dbReference type="Proteomes" id="UP000326944">
    <property type="component" value="Chromosome"/>
</dbReference>
<proteinExistence type="predicted"/>
<dbReference type="RefSeq" id="WP_152306915.1">
    <property type="nucleotide sequence ID" value="NZ_CP043617.1"/>
</dbReference>
<name>A0A5P8NZU7_9BACT</name>
<organism evidence="1 2">
    <name type="scientific">Sulfurimonas lithotrophica</name>
    <dbReference type="NCBI Taxonomy" id="2590022"/>
    <lineage>
        <taxon>Bacteria</taxon>
        <taxon>Pseudomonadati</taxon>
        <taxon>Campylobacterota</taxon>
        <taxon>Epsilonproteobacteria</taxon>
        <taxon>Campylobacterales</taxon>
        <taxon>Sulfurimonadaceae</taxon>
        <taxon>Sulfurimonas</taxon>
    </lineage>
</organism>
<gene>
    <name evidence="1" type="ORF">FJR48_04240</name>
</gene>
<reference evidence="1 2" key="1">
    <citation type="submission" date="2019-09" db="EMBL/GenBank/DDBJ databases">
        <title>Sulfurimonas gotlandica sp. nov., a chemoautotrophic and psychrotolerant epsilonproteobacterium isolated from a pelagic redoxcline, and an emended description of the genus Sulfurimonas.</title>
        <authorList>
            <person name="Wang S."/>
            <person name="Jiang L."/>
            <person name="Shao S."/>
        </authorList>
    </citation>
    <scope>NUCLEOTIDE SEQUENCE [LARGE SCALE GENOMIC DNA]</scope>
    <source>
        <strain evidence="1 2">GYSZ_1</strain>
    </source>
</reference>
<sequence length="152" mass="18109">MRVLFILLTLISLSFSKQQVFMLDEYDKEIELEAKIISKIATATLNNKIKIYIPNISKHEQEIYSKYFDLSEDCKYADFIFDKKGSLANSCKNSTKLFFTNNYKKLVSDSRYFGAFFWNKSRPNIVFIKKRLQKNNIKLSKEYEQFIEDIYE</sequence>
<dbReference type="EMBL" id="CP043617">
    <property type="protein sequence ID" value="QFR48972.1"/>
    <property type="molecule type" value="Genomic_DNA"/>
</dbReference>
<dbReference type="KEGG" id="sulg:FJR48_04240"/>
<accession>A0A5P8NZU7</accession>
<dbReference type="OrthoDB" id="15556at2"/>
<dbReference type="AlphaFoldDB" id="A0A5P8NZU7"/>